<organism evidence="1 2">
    <name type="scientific">Xenoophorus captivus</name>
    <dbReference type="NCBI Taxonomy" id="1517983"/>
    <lineage>
        <taxon>Eukaryota</taxon>
        <taxon>Metazoa</taxon>
        <taxon>Chordata</taxon>
        <taxon>Craniata</taxon>
        <taxon>Vertebrata</taxon>
        <taxon>Euteleostomi</taxon>
        <taxon>Actinopterygii</taxon>
        <taxon>Neopterygii</taxon>
        <taxon>Teleostei</taxon>
        <taxon>Neoteleostei</taxon>
        <taxon>Acanthomorphata</taxon>
        <taxon>Ovalentaria</taxon>
        <taxon>Atherinomorphae</taxon>
        <taxon>Cyprinodontiformes</taxon>
        <taxon>Goodeidae</taxon>
        <taxon>Xenoophorus</taxon>
    </lineage>
</organism>
<name>A0ABV0QIV2_9TELE</name>
<dbReference type="Proteomes" id="UP001434883">
    <property type="component" value="Unassembled WGS sequence"/>
</dbReference>
<dbReference type="EMBL" id="JAHRIN010012036">
    <property type="protein sequence ID" value="MEQ2195729.1"/>
    <property type="molecule type" value="Genomic_DNA"/>
</dbReference>
<keyword evidence="2" id="KW-1185">Reference proteome</keyword>
<reference evidence="1 2" key="1">
    <citation type="submission" date="2021-06" db="EMBL/GenBank/DDBJ databases">
        <authorList>
            <person name="Palmer J.M."/>
        </authorList>
    </citation>
    <scope>NUCLEOTIDE SEQUENCE [LARGE SCALE GENOMIC DNA]</scope>
    <source>
        <strain evidence="1 2">XC_2019</strain>
        <tissue evidence="1">Muscle</tissue>
    </source>
</reference>
<accession>A0ABV0QIV2</accession>
<proteinExistence type="predicted"/>
<sequence length="121" mass="13725">MFSRQMYGRYTQELGVFAKEEAARLKESGQRRSTSERSRTQDLLEYKGRCAKCHKSQSLPAYTSQQPGVTSHSVKTESPLVLSNNNCRQLCQCFVLISRFVCLRVLPSHLPDELQCCFAGS</sequence>
<evidence type="ECO:0000313" key="2">
    <source>
        <dbReference type="Proteomes" id="UP001434883"/>
    </source>
</evidence>
<gene>
    <name evidence="1" type="ORF">XENOCAPTIV_017419</name>
</gene>
<evidence type="ECO:0000313" key="1">
    <source>
        <dbReference type="EMBL" id="MEQ2195729.1"/>
    </source>
</evidence>
<comment type="caution">
    <text evidence="1">The sequence shown here is derived from an EMBL/GenBank/DDBJ whole genome shotgun (WGS) entry which is preliminary data.</text>
</comment>
<protein>
    <submittedName>
        <fullName evidence="1">Uncharacterized protein</fullName>
    </submittedName>
</protein>